<evidence type="ECO:0000313" key="3">
    <source>
        <dbReference type="EMBL" id="SDL13915.1"/>
    </source>
</evidence>
<dbReference type="GO" id="GO:0016020">
    <property type="term" value="C:membrane"/>
    <property type="evidence" value="ECO:0007669"/>
    <property type="project" value="InterPro"/>
</dbReference>
<organism evidence="3 4">
    <name type="scientific">Natronincola ferrireducens</name>
    <dbReference type="NCBI Taxonomy" id="393762"/>
    <lineage>
        <taxon>Bacteria</taxon>
        <taxon>Bacillati</taxon>
        <taxon>Bacillota</taxon>
        <taxon>Clostridia</taxon>
        <taxon>Peptostreptococcales</taxon>
        <taxon>Natronincolaceae</taxon>
        <taxon>Natronincola</taxon>
    </lineage>
</organism>
<protein>
    <submittedName>
        <fullName evidence="3">YycH protein</fullName>
    </submittedName>
</protein>
<dbReference type="EMBL" id="FNFP01000009">
    <property type="protein sequence ID" value="SDL13915.1"/>
    <property type="molecule type" value="Genomic_DNA"/>
</dbReference>
<evidence type="ECO:0000259" key="2">
    <source>
        <dbReference type="Pfam" id="PF09648"/>
    </source>
</evidence>
<evidence type="ECO:0000313" key="4">
    <source>
        <dbReference type="Proteomes" id="UP000198718"/>
    </source>
</evidence>
<reference evidence="3 4" key="1">
    <citation type="submission" date="2016-10" db="EMBL/GenBank/DDBJ databases">
        <authorList>
            <person name="de Groot N.N."/>
        </authorList>
    </citation>
    <scope>NUCLEOTIDE SEQUENCE [LARGE SCALE GENOMIC DNA]</scope>
    <source>
        <strain evidence="3 4">DSM 18346</strain>
    </source>
</reference>
<feature type="transmembrane region" description="Helical" evidence="1">
    <location>
        <begin position="6"/>
        <end position="25"/>
    </location>
</feature>
<dbReference type="AlphaFoldDB" id="A0A1G9HM03"/>
<dbReference type="STRING" id="393762.SAMN05660472_02677"/>
<keyword evidence="1" id="KW-0812">Transmembrane</keyword>
<dbReference type="OrthoDB" id="2388036at2"/>
<name>A0A1G9HM03_9FIRM</name>
<accession>A0A1G9HM03</accession>
<dbReference type="InterPro" id="IPR018604">
    <property type="entry name" value="YycI-like"/>
</dbReference>
<dbReference type="RefSeq" id="WP_090554476.1">
    <property type="nucleotide sequence ID" value="NZ_FNFP01000009.1"/>
</dbReference>
<dbReference type="Proteomes" id="UP000198718">
    <property type="component" value="Unassembled WGS sequence"/>
</dbReference>
<sequence>MDWSKAKNVLIIGFIITNIFLIINIENHMFNREELQLISDAYIENVEGYLRDNDLKLDIDIPRELISLPILMVKYKAFEGETLAKTFLGDTYETIGENRFVQGKKEVENISNKKFIYRNHDVEAINYAIEEEEAIRLSNEFLKEKGLMDDSLKLQQIYFGIIKDFGETPVYKLVYNQTYKNRFLGESYVHVYVGHRDIVGVEAMLLEYNKTYDQKIKIIPATEALLRRMSDMLQDNKGEGEVIITQIELGYYFNPMDINFTNWDTVESGTAFPAWKIVLDNGKTYYVEALKN</sequence>
<dbReference type="Pfam" id="PF09648">
    <property type="entry name" value="YycI"/>
    <property type="match status" value="1"/>
</dbReference>
<feature type="domain" description="Regulatory protein YycH-like" evidence="2">
    <location>
        <begin position="39"/>
        <end position="289"/>
    </location>
</feature>
<gene>
    <name evidence="3" type="ORF">SAMN05660472_02677</name>
</gene>
<keyword evidence="4" id="KW-1185">Reference proteome</keyword>
<proteinExistence type="predicted"/>
<keyword evidence="1" id="KW-0472">Membrane</keyword>
<evidence type="ECO:0000256" key="1">
    <source>
        <dbReference type="SAM" id="Phobius"/>
    </source>
</evidence>
<keyword evidence="1" id="KW-1133">Transmembrane helix</keyword>